<sequence>MSKILTGTGYFWSFNTSCEGPEPVLPPPPSAERGEVVKVVVGKGERSEELEFHQGLLCAASSYFEAGFKKGRFKEGNEGVIRLEEDDVDTVKRFKEWLYGRPTLPKTLTSDQGPDGRGVADIDMSIFRLYYFADCRGVLSLKNVIINLVAGLLRYTQPTVSLPNILDIYENTPPGDGMRRLMALMLAAKRCKLGRVLNSKSSGCPTADDVPNDLLLDYILALEQCVGVWTTKKWQGVRICDFHDHPGRKPTFDAAAFGLGLPDNGKRAWFIHSTTEETYSTST</sequence>
<keyword evidence="3" id="KW-1185">Reference proteome</keyword>
<dbReference type="PANTHER" id="PTHR47843">
    <property type="entry name" value="BTB DOMAIN-CONTAINING PROTEIN-RELATED"/>
    <property type="match status" value="1"/>
</dbReference>
<dbReference type="PROSITE" id="PS50097">
    <property type="entry name" value="BTB"/>
    <property type="match status" value="1"/>
</dbReference>
<accession>A0A1J9R5B5</accession>
<dbReference type="RefSeq" id="XP_020131678.1">
    <property type="nucleotide sequence ID" value="XM_020271712.1"/>
</dbReference>
<dbReference type="Proteomes" id="UP000183809">
    <property type="component" value="Unassembled WGS sequence"/>
</dbReference>
<dbReference type="PANTHER" id="PTHR47843:SF2">
    <property type="entry name" value="BTB DOMAIN-CONTAINING PROTEIN"/>
    <property type="match status" value="1"/>
</dbReference>
<dbReference type="STRING" id="236234.A0A1J9R5B5"/>
<dbReference type="InterPro" id="IPR000210">
    <property type="entry name" value="BTB/POZ_dom"/>
</dbReference>
<dbReference type="OrthoDB" id="194443at2759"/>
<dbReference type="Gene3D" id="3.30.710.10">
    <property type="entry name" value="Potassium Channel Kv1.1, Chain A"/>
    <property type="match status" value="1"/>
</dbReference>
<dbReference type="CDD" id="cd18186">
    <property type="entry name" value="BTB_POZ_ZBTB_KLHL-like"/>
    <property type="match status" value="1"/>
</dbReference>
<evidence type="ECO:0000259" key="1">
    <source>
        <dbReference type="PROSITE" id="PS50097"/>
    </source>
</evidence>
<evidence type="ECO:0000313" key="3">
    <source>
        <dbReference type="Proteomes" id="UP000183809"/>
    </source>
</evidence>
<organism evidence="2 3">
    <name type="scientific">Diplodia corticola</name>
    <dbReference type="NCBI Taxonomy" id="236234"/>
    <lineage>
        <taxon>Eukaryota</taxon>
        <taxon>Fungi</taxon>
        <taxon>Dikarya</taxon>
        <taxon>Ascomycota</taxon>
        <taxon>Pezizomycotina</taxon>
        <taxon>Dothideomycetes</taxon>
        <taxon>Dothideomycetes incertae sedis</taxon>
        <taxon>Botryosphaeriales</taxon>
        <taxon>Botryosphaeriaceae</taxon>
        <taxon>Diplodia</taxon>
    </lineage>
</organism>
<feature type="domain" description="BTB" evidence="1">
    <location>
        <begin position="35"/>
        <end position="99"/>
    </location>
</feature>
<protein>
    <submittedName>
        <fullName evidence="2">Btb poz domain protein</fullName>
    </submittedName>
</protein>
<proteinExistence type="predicted"/>
<name>A0A1J9R5B5_9PEZI</name>
<comment type="caution">
    <text evidence="2">The sequence shown here is derived from an EMBL/GenBank/DDBJ whole genome shotgun (WGS) entry which is preliminary data.</text>
</comment>
<dbReference type="EMBL" id="MNUE01000017">
    <property type="protein sequence ID" value="OJD35418.1"/>
    <property type="molecule type" value="Genomic_DNA"/>
</dbReference>
<dbReference type="InterPro" id="IPR011333">
    <property type="entry name" value="SKP1/BTB/POZ_sf"/>
</dbReference>
<dbReference type="AlphaFoldDB" id="A0A1J9R5B5"/>
<gene>
    <name evidence="2" type="ORF">BKCO1_1700094</name>
</gene>
<dbReference type="GeneID" id="31011971"/>
<evidence type="ECO:0000313" key="2">
    <source>
        <dbReference type="EMBL" id="OJD35418.1"/>
    </source>
</evidence>
<dbReference type="Pfam" id="PF00651">
    <property type="entry name" value="BTB"/>
    <property type="match status" value="1"/>
</dbReference>
<reference evidence="2 3" key="1">
    <citation type="submission" date="2016-10" db="EMBL/GenBank/DDBJ databases">
        <title>Proteomics and genomics reveal pathogen-plant mechanisms compatible with a hemibiotrophic lifestyle of Diplodia corticola.</title>
        <authorList>
            <person name="Fernandes I."/>
            <person name="De Jonge R."/>
            <person name="Van De Peer Y."/>
            <person name="Devreese B."/>
            <person name="Alves A."/>
            <person name="Esteves A.C."/>
        </authorList>
    </citation>
    <scope>NUCLEOTIDE SEQUENCE [LARGE SCALE GENOMIC DNA]</scope>
    <source>
        <strain evidence="2 3">CBS 112549</strain>
    </source>
</reference>